<dbReference type="PANTHER" id="PTHR37165">
    <property type="entry name" value="PEPTIDASE U56 FAMILY"/>
    <property type="match status" value="1"/>
</dbReference>
<comment type="similarity">
    <text evidence="2">Belongs to the encapsulin family. Family 1 subfamily.</text>
</comment>
<dbReference type="InterPro" id="IPR007544">
    <property type="entry name" value="ENCAP"/>
</dbReference>
<reference evidence="4 5" key="1">
    <citation type="submission" date="2023-01" db="EMBL/GenBank/DDBJ databases">
        <title>Minimal conservation of predation-associated metabolite biosynthetic gene clusters underscores biosynthetic potential of Myxococcota including descriptions for ten novel species: Archangium lansinium sp. nov., Myxococcus landrumus sp. nov., Nannocystis bai.</title>
        <authorList>
            <person name="Ahearne A."/>
            <person name="Stevens C."/>
            <person name="Dowd S."/>
        </authorList>
    </citation>
    <scope>NUCLEOTIDE SEQUENCE [LARGE SCALE GENOMIC DNA]</scope>
    <source>
        <strain evidence="4 5">WIWO2</strain>
    </source>
</reference>
<gene>
    <name evidence="4" type="ORF">POL72_06855</name>
</gene>
<dbReference type="Gene3D" id="3.30.2320.10">
    <property type="entry name" value="hypothetical protein PF0899 domain"/>
    <property type="match status" value="1"/>
</dbReference>
<proteinExistence type="inferred from homology"/>
<comment type="caution">
    <text evidence="4">The sequence shown here is derived from an EMBL/GenBank/DDBJ whole genome shotgun (WGS) entry which is preliminary data.</text>
</comment>
<dbReference type="Proteomes" id="UP001217485">
    <property type="component" value="Unassembled WGS sequence"/>
</dbReference>
<evidence type="ECO:0000256" key="3">
    <source>
        <dbReference type="ARBA" id="ARBA00033787"/>
    </source>
</evidence>
<dbReference type="PANTHER" id="PTHR37165:SF1">
    <property type="entry name" value="TYPE 1 ENCAPSULIN SHELL PROTEIN"/>
    <property type="match status" value="1"/>
</dbReference>
<dbReference type="RefSeq" id="WP_272094216.1">
    <property type="nucleotide sequence ID" value="NZ_JAQNDK010000001.1"/>
</dbReference>
<keyword evidence="5" id="KW-1185">Reference proteome</keyword>
<dbReference type="Gene3D" id="3.30.2400.30">
    <property type="match status" value="1"/>
</dbReference>
<sequence length="267" mass="28860">MDLLKRELAPILPAAWDLIDHEATRVLKLHLAGRKVVDFRGPFGWEYAAVNTGRTRALERKEASSVSAGIRLVRPLVEFRAPIRLDLAELDAVGRGAQEPNIEDVVRAAEHAARFEDGAIFNGLAAAGIEGILEVAPHKPVVIPAPEAWPRAVVAAREVLRAAGVDGPYALALGPKAYDELAAAAEDGYPLLKHIERQLIDGPIVWAPALEGGVLLSTRGGDFELTVGEDLSIGYDGHDRHVVELFLTESFTFRVLERAAAVALRRG</sequence>
<accession>A0ABT5BTN5</accession>
<evidence type="ECO:0000313" key="4">
    <source>
        <dbReference type="EMBL" id="MDC0677457.1"/>
    </source>
</evidence>
<keyword evidence="3" id="KW-1284">Encapsulin nanocompartment</keyword>
<name>A0ABT5BTN5_9BACT</name>
<organism evidence="4 5">
    <name type="scientific">Sorangium atrum</name>
    <dbReference type="NCBI Taxonomy" id="2995308"/>
    <lineage>
        <taxon>Bacteria</taxon>
        <taxon>Pseudomonadati</taxon>
        <taxon>Myxococcota</taxon>
        <taxon>Polyangia</taxon>
        <taxon>Polyangiales</taxon>
        <taxon>Polyangiaceae</taxon>
        <taxon>Sorangium</taxon>
    </lineage>
</organism>
<dbReference type="InterPro" id="IPR051429">
    <property type="entry name" value="Encapsulin_nc"/>
</dbReference>
<dbReference type="PIRSF" id="PIRSF019254">
    <property type="entry name" value="CFP29"/>
    <property type="match status" value="1"/>
</dbReference>
<evidence type="ECO:0000256" key="2">
    <source>
        <dbReference type="ARBA" id="ARBA00033743"/>
    </source>
</evidence>
<evidence type="ECO:0000313" key="5">
    <source>
        <dbReference type="Proteomes" id="UP001217485"/>
    </source>
</evidence>
<comment type="subcellular location">
    <subcellularLocation>
        <location evidence="1">Encapsulin nanocompartment</location>
    </subcellularLocation>
</comment>
<dbReference type="NCBIfam" id="NF041155">
    <property type="entry name" value="encap_f1"/>
    <property type="match status" value="1"/>
</dbReference>
<dbReference type="EMBL" id="JAQNDK010000001">
    <property type="protein sequence ID" value="MDC0677457.1"/>
    <property type="molecule type" value="Genomic_DNA"/>
</dbReference>
<protein>
    <submittedName>
        <fullName evidence="4">Family 1 encapsulin nanocompartment shell protein</fullName>
    </submittedName>
</protein>
<evidence type="ECO:0000256" key="1">
    <source>
        <dbReference type="ARBA" id="ARBA00033738"/>
    </source>
</evidence>
<dbReference type="Pfam" id="PF04454">
    <property type="entry name" value="Linocin_M18"/>
    <property type="match status" value="1"/>
</dbReference>